<evidence type="ECO:0000256" key="1">
    <source>
        <dbReference type="ARBA" id="ARBA00022679"/>
    </source>
</evidence>
<dbReference type="AlphaFoldDB" id="A0A372ISX2"/>
<accession>A0A372ISX2</accession>
<keyword evidence="5" id="KW-1185">Reference proteome</keyword>
<organism evidence="4 5">
    <name type="scientific">Paracidobacterium acidisoli</name>
    <dbReference type="NCBI Taxonomy" id="2303751"/>
    <lineage>
        <taxon>Bacteria</taxon>
        <taxon>Pseudomonadati</taxon>
        <taxon>Acidobacteriota</taxon>
        <taxon>Terriglobia</taxon>
        <taxon>Terriglobales</taxon>
        <taxon>Acidobacteriaceae</taxon>
        <taxon>Paracidobacterium</taxon>
    </lineage>
</organism>
<evidence type="ECO:0000256" key="2">
    <source>
        <dbReference type="ARBA" id="ARBA00023315"/>
    </source>
</evidence>
<dbReference type="GO" id="GO:0016747">
    <property type="term" value="F:acyltransferase activity, transferring groups other than amino-acyl groups"/>
    <property type="evidence" value="ECO:0007669"/>
    <property type="project" value="InterPro"/>
</dbReference>
<dbReference type="PANTHER" id="PTHR43877">
    <property type="entry name" value="AMINOALKYLPHOSPHONATE N-ACETYLTRANSFERASE-RELATED-RELATED"/>
    <property type="match status" value="1"/>
</dbReference>
<feature type="domain" description="N-acetyltransferase" evidence="3">
    <location>
        <begin position="14"/>
        <end position="168"/>
    </location>
</feature>
<dbReference type="CDD" id="cd04301">
    <property type="entry name" value="NAT_SF"/>
    <property type="match status" value="1"/>
</dbReference>
<comment type="caution">
    <text evidence="4">The sequence shown here is derived from an EMBL/GenBank/DDBJ whole genome shotgun (WGS) entry which is preliminary data.</text>
</comment>
<protein>
    <submittedName>
        <fullName evidence="4">GNAT family N-acetyltransferase</fullName>
    </submittedName>
</protein>
<dbReference type="InterPro" id="IPR016181">
    <property type="entry name" value="Acyl_CoA_acyltransferase"/>
</dbReference>
<name>A0A372ISX2_9BACT</name>
<evidence type="ECO:0000259" key="3">
    <source>
        <dbReference type="PROSITE" id="PS51186"/>
    </source>
</evidence>
<gene>
    <name evidence="4" type="ORF">D0Y96_00140</name>
</gene>
<evidence type="ECO:0000313" key="5">
    <source>
        <dbReference type="Proteomes" id="UP000264702"/>
    </source>
</evidence>
<evidence type="ECO:0000313" key="4">
    <source>
        <dbReference type="EMBL" id="RFU18035.1"/>
    </source>
</evidence>
<dbReference type="RefSeq" id="WP_117297053.1">
    <property type="nucleotide sequence ID" value="NZ_QVQT02000001.1"/>
</dbReference>
<dbReference type="EMBL" id="QVQT01000001">
    <property type="protein sequence ID" value="RFU18035.1"/>
    <property type="molecule type" value="Genomic_DNA"/>
</dbReference>
<keyword evidence="1 4" id="KW-0808">Transferase</keyword>
<dbReference type="Pfam" id="PF00583">
    <property type="entry name" value="Acetyltransf_1"/>
    <property type="match status" value="1"/>
</dbReference>
<dbReference type="PROSITE" id="PS51186">
    <property type="entry name" value="GNAT"/>
    <property type="match status" value="1"/>
</dbReference>
<dbReference type="PANTHER" id="PTHR43877:SF1">
    <property type="entry name" value="ACETYLTRANSFERASE"/>
    <property type="match status" value="1"/>
</dbReference>
<dbReference type="Gene3D" id="3.40.630.30">
    <property type="match status" value="1"/>
</dbReference>
<dbReference type="SUPFAM" id="SSF55729">
    <property type="entry name" value="Acyl-CoA N-acyltransferases (Nat)"/>
    <property type="match status" value="1"/>
</dbReference>
<keyword evidence="2" id="KW-0012">Acyltransferase</keyword>
<dbReference type="Proteomes" id="UP000264702">
    <property type="component" value="Unassembled WGS sequence"/>
</dbReference>
<sequence length="189" mass="20228">MTAMPAGESSQSPVRIRTLIAADLDAVIAIERQIPEAPHWKTADYEALLQPADAAPLCYITFAAEAGGQLIGFAAARLLLDGEQNICELESIAVLASARRTGAGSSLLQAVTERAQALGGRRLQLEVRAGNTTAIAFYEHAGLLREGVRPRYYAAPEEDALLMGREIRPLPGAVEKSPKIGLKEKPPRC</sequence>
<proteinExistence type="predicted"/>
<dbReference type="InterPro" id="IPR000182">
    <property type="entry name" value="GNAT_dom"/>
</dbReference>
<dbReference type="OrthoDB" id="9794566at2"/>
<dbReference type="InterPro" id="IPR050832">
    <property type="entry name" value="Bact_Acetyltransf"/>
</dbReference>
<reference evidence="4 5" key="1">
    <citation type="submission" date="2018-08" db="EMBL/GenBank/DDBJ databases">
        <title>Acidipila sp. 4G-K13, an acidobacterium isolated from forest soil.</title>
        <authorList>
            <person name="Gao Z.-H."/>
            <person name="Qiu L.-H."/>
        </authorList>
    </citation>
    <scope>NUCLEOTIDE SEQUENCE [LARGE SCALE GENOMIC DNA]</scope>
    <source>
        <strain evidence="4 5">4G-K13</strain>
    </source>
</reference>